<evidence type="ECO:0000259" key="1">
    <source>
        <dbReference type="Pfam" id="PF06889"/>
    </source>
</evidence>
<dbReference type="EMBL" id="CABVIB010000003">
    <property type="protein sequence ID" value="VVN78647.1"/>
    <property type="molecule type" value="Genomic_DNA"/>
</dbReference>
<reference evidence="2 3" key="1">
    <citation type="submission" date="2019-09" db="EMBL/GenBank/DDBJ databases">
        <authorList>
            <person name="Chandra G."/>
            <person name="Truman W A."/>
        </authorList>
    </citation>
    <scope>NUCLEOTIDE SEQUENCE [LARGE SCALE GENOMIC DNA]</scope>
    <source>
        <strain evidence="2">PS712</strain>
    </source>
</reference>
<dbReference type="Pfam" id="PF06889">
    <property type="entry name" value="DUF1266"/>
    <property type="match status" value="1"/>
</dbReference>
<dbReference type="Proteomes" id="UP000326018">
    <property type="component" value="Unassembled WGS sequence"/>
</dbReference>
<proteinExistence type="predicted"/>
<organism evidence="2 3">
    <name type="scientific">Pseudomonas fluorescens</name>
    <dbReference type="NCBI Taxonomy" id="294"/>
    <lineage>
        <taxon>Bacteria</taxon>
        <taxon>Pseudomonadati</taxon>
        <taxon>Pseudomonadota</taxon>
        <taxon>Gammaproteobacteria</taxon>
        <taxon>Pseudomonadales</taxon>
        <taxon>Pseudomonadaceae</taxon>
        <taxon>Pseudomonas</taxon>
    </lineage>
</organism>
<evidence type="ECO:0000313" key="3">
    <source>
        <dbReference type="Proteomes" id="UP000326018"/>
    </source>
</evidence>
<sequence>MEELHQRWLCGLSAPMVALNPRASYGDPYFYSDPHFIDLQCSWSIGDRLQLLSMLERMTDEGHALLLEGAFRAWQRCLPSEWQVLLESLKPRDRVLYEFVSRTYGGCGPGGIRAWDLGRMGFLLRCGLRNEWIDLAESLWLHGRLAARAQYHYGSWFAYLNGFLAGHAFWSCLGNSDELVAHELDRQGEASGSALIARALARDIPTYLVDLDWNMDLQPPQRPASLEEFEWS</sequence>
<dbReference type="RefSeq" id="WP_150701195.1">
    <property type="nucleotide sequence ID" value="NZ_CABVIB010000003.1"/>
</dbReference>
<evidence type="ECO:0000313" key="2">
    <source>
        <dbReference type="EMBL" id="VVN78647.1"/>
    </source>
</evidence>
<name>A0A5E7APX8_PSEFL</name>
<dbReference type="InterPro" id="IPR009677">
    <property type="entry name" value="DUF1266"/>
</dbReference>
<accession>A0A5E7APX8</accession>
<protein>
    <recommendedName>
        <fullName evidence="1">DUF1266 domain-containing protein</fullName>
    </recommendedName>
</protein>
<dbReference type="AlphaFoldDB" id="A0A5E7APX8"/>
<gene>
    <name evidence="2" type="ORF">PS712_00920</name>
</gene>
<dbReference type="OrthoDB" id="8970044at2"/>
<feature type="domain" description="DUF1266" evidence="1">
    <location>
        <begin position="39"/>
        <end position="179"/>
    </location>
</feature>